<dbReference type="PRINTS" id="PR00039">
    <property type="entry name" value="HTHLYSR"/>
</dbReference>
<dbReference type="InterPro" id="IPR050176">
    <property type="entry name" value="LTTR"/>
</dbReference>
<evidence type="ECO:0000256" key="4">
    <source>
        <dbReference type="ARBA" id="ARBA00023163"/>
    </source>
</evidence>
<dbReference type="InterPro" id="IPR000847">
    <property type="entry name" value="LysR_HTH_N"/>
</dbReference>
<dbReference type="Gene3D" id="3.40.190.10">
    <property type="entry name" value="Periplasmic binding protein-like II"/>
    <property type="match status" value="2"/>
</dbReference>
<dbReference type="InterPro" id="IPR036388">
    <property type="entry name" value="WH-like_DNA-bd_sf"/>
</dbReference>
<dbReference type="GO" id="GO:0003700">
    <property type="term" value="F:DNA-binding transcription factor activity"/>
    <property type="evidence" value="ECO:0007669"/>
    <property type="project" value="InterPro"/>
</dbReference>
<gene>
    <name evidence="6" type="primary">allS_2</name>
    <name evidence="6" type="ORF">VQ7734_03693</name>
</gene>
<evidence type="ECO:0000313" key="7">
    <source>
        <dbReference type="Proteomes" id="UP000184600"/>
    </source>
</evidence>
<evidence type="ECO:0000256" key="1">
    <source>
        <dbReference type="ARBA" id="ARBA00009437"/>
    </source>
</evidence>
<dbReference type="AlphaFoldDB" id="A0A1M7YZC0"/>
<accession>A0A1M7YZC0</accession>
<dbReference type="InterPro" id="IPR036390">
    <property type="entry name" value="WH_DNA-bd_sf"/>
</dbReference>
<evidence type="ECO:0000256" key="2">
    <source>
        <dbReference type="ARBA" id="ARBA00023015"/>
    </source>
</evidence>
<reference evidence="7" key="1">
    <citation type="submission" date="2016-12" db="EMBL/GenBank/DDBJ databases">
        <authorList>
            <person name="Rodrigo-Torres L."/>
            <person name="Arahal R.D."/>
            <person name="Lucena T."/>
        </authorList>
    </citation>
    <scope>NUCLEOTIDE SEQUENCE [LARGE SCALE GENOMIC DNA]</scope>
</reference>
<dbReference type="SUPFAM" id="SSF46785">
    <property type="entry name" value="Winged helix' DNA-binding domain"/>
    <property type="match status" value="1"/>
</dbReference>
<keyword evidence="2" id="KW-0805">Transcription regulation</keyword>
<dbReference type="SUPFAM" id="SSF53850">
    <property type="entry name" value="Periplasmic binding protein-like II"/>
    <property type="match status" value="1"/>
</dbReference>
<organism evidence="6 7">
    <name type="scientific">Vibrio quintilis</name>
    <dbReference type="NCBI Taxonomy" id="1117707"/>
    <lineage>
        <taxon>Bacteria</taxon>
        <taxon>Pseudomonadati</taxon>
        <taxon>Pseudomonadota</taxon>
        <taxon>Gammaproteobacteria</taxon>
        <taxon>Vibrionales</taxon>
        <taxon>Vibrionaceae</taxon>
        <taxon>Vibrio</taxon>
    </lineage>
</organism>
<dbReference type="PANTHER" id="PTHR30579:SF7">
    <property type="entry name" value="HTH-TYPE TRANSCRIPTIONAL REGULATOR LRHA-RELATED"/>
    <property type="match status" value="1"/>
</dbReference>
<keyword evidence="3" id="KW-0238">DNA-binding</keyword>
<sequence>MLCINLFSIFNKLKIMLQFVNVILEMMNSDTMALYLDIHAVEAFVKVAELNSFTLAAESLCVTQSGVTVKVQRLEKHLGCSLFHRTPRHVYLSPEGKEFLFKARVLLEAHRQAINPYFECNELKELTICIGEHVINENILDILNNLKNEFKSLRVNINVNMSEKILYCLENKKIDIAIVSQDGDKRGGETVRKDTYSWYASELLFETGPALPLITLHDSCRLCQLVIELLTEHHVKWYHSFQGGGLHAMITAAKSGLGVVPLPDNALSPEDRQVLKNVGDTLNLPCIPDANIVIYNNCLDQQSRLFLKKLTQLIQNNVFSGINSQVLENTLNVC</sequence>
<dbReference type="FunFam" id="1.10.10.10:FF:000001">
    <property type="entry name" value="LysR family transcriptional regulator"/>
    <property type="match status" value="1"/>
</dbReference>
<keyword evidence="4" id="KW-0804">Transcription</keyword>
<evidence type="ECO:0000256" key="3">
    <source>
        <dbReference type="ARBA" id="ARBA00023125"/>
    </source>
</evidence>
<dbReference type="Pfam" id="PF00126">
    <property type="entry name" value="HTH_1"/>
    <property type="match status" value="1"/>
</dbReference>
<dbReference type="Proteomes" id="UP000184600">
    <property type="component" value="Unassembled WGS sequence"/>
</dbReference>
<evidence type="ECO:0000259" key="5">
    <source>
        <dbReference type="PROSITE" id="PS50931"/>
    </source>
</evidence>
<proteinExistence type="inferred from homology"/>
<dbReference type="EMBL" id="FRFG01000049">
    <property type="protein sequence ID" value="SHO57923.1"/>
    <property type="molecule type" value="Genomic_DNA"/>
</dbReference>
<dbReference type="InterPro" id="IPR005119">
    <property type="entry name" value="LysR_subst-bd"/>
</dbReference>
<feature type="domain" description="HTH lysR-type" evidence="5">
    <location>
        <begin position="36"/>
        <end position="93"/>
    </location>
</feature>
<dbReference type="PANTHER" id="PTHR30579">
    <property type="entry name" value="TRANSCRIPTIONAL REGULATOR"/>
    <property type="match status" value="1"/>
</dbReference>
<dbReference type="STRING" id="1117707.VQ7734_03693"/>
<name>A0A1M7YZC0_9VIBR</name>
<dbReference type="Pfam" id="PF03466">
    <property type="entry name" value="LysR_substrate"/>
    <property type="match status" value="1"/>
</dbReference>
<keyword evidence="7" id="KW-1185">Reference proteome</keyword>
<dbReference type="Gene3D" id="1.10.10.10">
    <property type="entry name" value="Winged helix-like DNA-binding domain superfamily/Winged helix DNA-binding domain"/>
    <property type="match status" value="1"/>
</dbReference>
<protein>
    <submittedName>
        <fullName evidence="6">HTH-type transcriptional activator AllS</fullName>
    </submittedName>
</protein>
<dbReference type="GO" id="GO:0003677">
    <property type="term" value="F:DNA binding"/>
    <property type="evidence" value="ECO:0007669"/>
    <property type="project" value="UniProtKB-KW"/>
</dbReference>
<evidence type="ECO:0000313" key="6">
    <source>
        <dbReference type="EMBL" id="SHO57923.1"/>
    </source>
</evidence>
<comment type="similarity">
    <text evidence="1">Belongs to the LysR transcriptional regulatory family.</text>
</comment>
<dbReference type="PROSITE" id="PS50931">
    <property type="entry name" value="HTH_LYSR"/>
    <property type="match status" value="1"/>
</dbReference>